<dbReference type="HOGENOM" id="CLU_3430931_0_0_1"/>
<comment type="caution">
    <text evidence="1">The sequence shown here is derived from an EMBL/GenBank/DDBJ whole genome shotgun (WGS) entry which is preliminary data.</text>
</comment>
<dbReference type="AlphaFoldDB" id="T0LQE5"/>
<accession>T0LQE5</accession>
<organism evidence="1 2">
    <name type="scientific">Colletotrichum gloeosporioides (strain Cg-14)</name>
    <name type="common">Anthracnose fungus</name>
    <name type="synonym">Glomerella cingulata</name>
    <dbReference type="NCBI Taxonomy" id="1237896"/>
    <lineage>
        <taxon>Eukaryota</taxon>
        <taxon>Fungi</taxon>
        <taxon>Dikarya</taxon>
        <taxon>Ascomycota</taxon>
        <taxon>Pezizomycotina</taxon>
        <taxon>Sordariomycetes</taxon>
        <taxon>Hypocreomycetidae</taxon>
        <taxon>Glomerellales</taxon>
        <taxon>Glomerellaceae</taxon>
        <taxon>Colletotrichum</taxon>
        <taxon>Colletotrichum gloeosporioides species complex</taxon>
    </lineage>
</organism>
<gene>
    <name evidence="1" type="ORF">CGLO_10145</name>
</gene>
<dbReference type="EMBL" id="AMYD01002061">
    <property type="protein sequence ID" value="EQB50420.1"/>
    <property type="molecule type" value="Genomic_DNA"/>
</dbReference>
<evidence type="ECO:0000313" key="2">
    <source>
        <dbReference type="Proteomes" id="UP000015530"/>
    </source>
</evidence>
<evidence type="ECO:0000313" key="1">
    <source>
        <dbReference type="EMBL" id="EQB50420.1"/>
    </source>
</evidence>
<reference evidence="2" key="1">
    <citation type="journal article" date="2013" name="Mol. Plant Microbe Interact.">
        <title>Global aspects of pacC regulation of pathogenicity genes in Colletotrichum gloeosporioides as revealed by transcriptome analysis.</title>
        <authorList>
            <person name="Alkan N."/>
            <person name="Meng X."/>
            <person name="Friedlander G."/>
            <person name="Reuveni E."/>
            <person name="Sukno S."/>
            <person name="Sherman A."/>
            <person name="Thon M."/>
            <person name="Fluhr R."/>
            <person name="Prusky D."/>
        </authorList>
    </citation>
    <scope>NUCLEOTIDE SEQUENCE [LARGE SCALE GENOMIC DNA]</scope>
    <source>
        <strain evidence="2">Cg-14</strain>
    </source>
</reference>
<sequence length="18" mass="1974">MSVCSSGRRSKFARTTSI</sequence>
<dbReference type="Proteomes" id="UP000015530">
    <property type="component" value="Unassembled WGS sequence"/>
</dbReference>
<proteinExistence type="predicted"/>
<protein>
    <submittedName>
        <fullName evidence="1">Uncharacterized protein</fullName>
    </submittedName>
</protein>
<name>T0LQE5_COLGC</name>